<keyword evidence="2" id="KW-0560">Oxidoreductase</keyword>
<evidence type="ECO:0000256" key="1">
    <source>
        <dbReference type="ARBA" id="ARBA00006484"/>
    </source>
</evidence>
<evidence type="ECO:0000313" key="6">
    <source>
        <dbReference type="Proteomes" id="UP000289886"/>
    </source>
</evidence>
<keyword evidence="4" id="KW-1133">Transmembrane helix</keyword>
<dbReference type="EMBL" id="SCEB01214657">
    <property type="protein sequence ID" value="RXM34019.1"/>
    <property type="molecule type" value="Genomic_DNA"/>
</dbReference>
<protein>
    <submittedName>
        <fullName evidence="5">Estradiol 17-beta-dehydrogenase 2</fullName>
    </submittedName>
</protein>
<evidence type="ECO:0000256" key="3">
    <source>
        <dbReference type="RuleBase" id="RU000363"/>
    </source>
</evidence>
<evidence type="ECO:0000256" key="4">
    <source>
        <dbReference type="SAM" id="Phobius"/>
    </source>
</evidence>
<dbReference type="PANTHER" id="PTHR43313:SF3">
    <property type="entry name" value="17-BETA-HYDROXYSTEROID DEHYDROGENASE TYPE 2"/>
    <property type="match status" value="1"/>
</dbReference>
<keyword evidence="4" id="KW-0472">Membrane</keyword>
<dbReference type="PROSITE" id="PS00061">
    <property type="entry name" value="ADH_SHORT"/>
    <property type="match status" value="1"/>
</dbReference>
<dbReference type="InterPro" id="IPR002347">
    <property type="entry name" value="SDR_fam"/>
</dbReference>
<dbReference type="InterPro" id="IPR020904">
    <property type="entry name" value="Sc_DH/Rdtase_CS"/>
</dbReference>
<dbReference type="Proteomes" id="UP000289886">
    <property type="component" value="Unassembled WGS sequence"/>
</dbReference>
<feature type="transmembrane region" description="Helical" evidence="4">
    <location>
        <begin position="9"/>
        <end position="31"/>
    </location>
</feature>
<dbReference type="InterPro" id="IPR036291">
    <property type="entry name" value="NAD(P)-bd_dom_sf"/>
</dbReference>
<dbReference type="Pfam" id="PF00106">
    <property type="entry name" value="adh_short"/>
    <property type="match status" value="1"/>
</dbReference>
<evidence type="ECO:0000313" key="5">
    <source>
        <dbReference type="EMBL" id="RXM34019.1"/>
    </source>
</evidence>
<reference evidence="5 6" key="1">
    <citation type="submission" date="2019-01" db="EMBL/GenBank/DDBJ databases">
        <title>Draft Genome and Complete Hox-Cluster Characterization of the Sterlet Sturgeon (Acipenser ruthenus).</title>
        <authorList>
            <person name="Wei Q."/>
        </authorList>
    </citation>
    <scope>NUCLEOTIDE SEQUENCE [LARGE SCALE GENOMIC DNA]</scope>
    <source>
        <strain evidence="5">WHYD16114868_AA</strain>
        <tissue evidence="5">Blood</tissue>
    </source>
</reference>
<proteinExistence type="inferred from homology"/>
<keyword evidence="4" id="KW-0812">Transmembrane</keyword>
<keyword evidence="6" id="KW-1185">Reference proteome</keyword>
<name>A0A444UFS5_ACIRT</name>
<dbReference type="GO" id="GO:0016491">
    <property type="term" value="F:oxidoreductase activity"/>
    <property type="evidence" value="ECO:0007669"/>
    <property type="project" value="UniProtKB-KW"/>
</dbReference>
<dbReference type="SUPFAM" id="SSF51735">
    <property type="entry name" value="NAD(P)-binding Rossmann-fold domains"/>
    <property type="match status" value="1"/>
</dbReference>
<feature type="transmembrane region" description="Helical" evidence="4">
    <location>
        <begin position="37"/>
        <end position="57"/>
    </location>
</feature>
<evidence type="ECO:0000256" key="2">
    <source>
        <dbReference type="ARBA" id="ARBA00023002"/>
    </source>
</evidence>
<comment type="caution">
    <text evidence="5">The sequence shown here is derived from an EMBL/GenBank/DDBJ whole genome shotgun (WGS) entry which is preliminary data.</text>
</comment>
<dbReference type="PRINTS" id="PR00081">
    <property type="entry name" value="GDHRDH"/>
</dbReference>
<dbReference type="PRINTS" id="PR00080">
    <property type="entry name" value="SDRFAMILY"/>
</dbReference>
<dbReference type="Gene3D" id="3.40.50.720">
    <property type="entry name" value="NAD(P)-binding Rossmann-like Domain"/>
    <property type="match status" value="1"/>
</dbReference>
<organism evidence="5 6">
    <name type="scientific">Acipenser ruthenus</name>
    <name type="common">Sterlet sturgeon</name>
    <dbReference type="NCBI Taxonomy" id="7906"/>
    <lineage>
        <taxon>Eukaryota</taxon>
        <taxon>Metazoa</taxon>
        <taxon>Chordata</taxon>
        <taxon>Craniata</taxon>
        <taxon>Vertebrata</taxon>
        <taxon>Euteleostomi</taxon>
        <taxon>Actinopterygii</taxon>
        <taxon>Chondrostei</taxon>
        <taxon>Acipenseriformes</taxon>
        <taxon>Acipenseridae</taxon>
        <taxon>Acipenser</taxon>
    </lineage>
</organism>
<dbReference type="AlphaFoldDB" id="A0A444UFS5"/>
<gene>
    <name evidence="5" type="ORF">EOD39_5046</name>
</gene>
<sequence length="396" mass="43730">MDRDSSGSLYFSVLYALVTALYTTAVILRVVRGELKLGLWCVWSLFLVFIGEPLCFIKLPGYSGLLLLSIGFLISNSRLCKSVELLSVGNRAVLITGCDSGFGHALAKYLDRLGFTVFAGVLNEQGPGSVELKRSGSERLSVLQLDVTDTVQIEQAYLEIKARTNETGLWGVVNNAGILGFIADGEILPMSLFKNCMAVNFFAAVELTQTFLPLLRQAKGRLVNISSMAGQVPIPRFAAYGASKAALSIFSAVMRLELSKWGVKVATVQPGAFKTSIYGTQEQWNYHQEQILSHLRPNVKEDYGEQYILTLQNNLPKMSSISSENLQPVLDDILHALIAPNPEHLYSPGRSAWVIPFIHSLLPVRLYDIIICTMFESHKHLPGGIQGKPREKHNRT</sequence>
<dbReference type="OrthoDB" id="9876299at2759"/>
<comment type="similarity">
    <text evidence="1 3">Belongs to the short-chain dehydrogenases/reductases (SDR) family.</text>
</comment>
<dbReference type="PANTHER" id="PTHR43313">
    <property type="entry name" value="SHORT-CHAIN DEHYDROGENASE/REDUCTASE FAMILY 9C"/>
    <property type="match status" value="1"/>
</dbReference>
<dbReference type="CDD" id="cd09805">
    <property type="entry name" value="type2_17beta_HSD-like_SDR_c"/>
    <property type="match status" value="1"/>
</dbReference>
<accession>A0A444UFS5</accession>
<dbReference type="GO" id="GO:0008202">
    <property type="term" value="P:steroid metabolic process"/>
    <property type="evidence" value="ECO:0007669"/>
    <property type="project" value="TreeGrafter"/>
</dbReference>
<dbReference type="FunFam" id="3.40.50.720:FF:000074">
    <property type="entry name" value="Retinol dehydrogenase type 1"/>
    <property type="match status" value="1"/>
</dbReference>